<protein>
    <submittedName>
        <fullName evidence="1">Histidine ammonia-lyase</fullName>
    </submittedName>
</protein>
<keyword evidence="2" id="KW-1185">Reference proteome</keyword>
<dbReference type="SUPFAM" id="SSF48557">
    <property type="entry name" value="L-aspartase-like"/>
    <property type="match status" value="1"/>
</dbReference>
<dbReference type="AlphaFoldDB" id="A0A4R5UB45"/>
<evidence type="ECO:0000313" key="1">
    <source>
        <dbReference type="EMBL" id="TDK32146.1"/>
    </source>
</evidence>
<proteinExistence type="predicted"/>
<dbReference type="RefSeq" id="WP_133317486.1">
    <property type="nucleotide sequence ID" value="NZ_SMTL01000005.1"/>
</dbReference>
<dbReference type="CDD" id="cd00332">
    <property type="entry name" value="PAL-HAL"/>
    <property type="match status" value="1"/>
</dbReference>
<name>A0A4R5UB45_9HYPH</name>
<dbReference type="GO" id="GO:0016841">
    <property type="term" value="F:ammonia-lyase activity"/>
    <property type="evidence" value="ECO:0007669"/>
    <property type="project" value="UniProtKB-ARBA"/>
</dbReference>
<dbReference type="PANTHER" id="PTHR10362">
    <property type="entry name" value="HISTIDINE AMMONIA-LYASE"/>
    <property type="match status" value="1"/>
</dbReference>
<accession>A0A4R5UB45</accession>
<comment type="caution">
    <text evidence="1">The sequence shown here is derived from an EMBL/GenBank/DDBJ whole genome shotgun (WGS) entry which is preliminary data.</text>
</comment>
<dbReference type="Proteomes" id="UP000295238">
    <property type="component" value="Unassembled WGS sequence"/>
</dbReference>
<dbReference type="Gene3D" id="1.20.200.10">
    <property type="entry name" value="Fumarase/aspartase (Central domain)"/>
    <property type="match status" value="1"/>
</dbReference>
<dbReference type="InterPro" id="IPR008948">
    <property type="entry name" value="L-Aspartase-like"/>
</dbReference>
<dbReference type="InterPro" id="IPR024083">
    <property type="entry name" value="Fumarase/histidase_N"/>
</dbReference>
<dbReference type="InterPro" id="IPR001106">
    <property type="entry name" value="Aromatic_Lyase"/>
</dbReference>
<reference evidence="1 2" key="1">
    <citation type="submission" date="2019-03" db="EMBL/GenBank/DDBJ databases">
        <title>Rhizobium sp. nov., an bacterium isolated from biocrust in Mu Us Desert.</title>
        <authorList>
            <person name="Lixiong L."/>
        </authorList>
    </citation>
    <scope>NUCLEOTIDE SEQUENCE [LARGE SCALE GENOMIC DNA]</scope>
    <source>
        <strain evidence="1 2">SPY-1</strain>
    </source>
</reference>
<dbReference type="EMBL" id="SMTL01000005">
    <property type="protein sequence ID" value="TDK32146.1"/>
    <property type="molecule type" value="Genomic_DNA"/>
</dbReference>
<dbReference type="Pfam" id="PF00221">
    <property type="entry name" value="Lyase_aromatic"/>
    <property type="match status" value="1"/>
</dbReference>
<organism evidence="1 2">
    <name type="scientific">Rhizobium deserti</name>
    <dbReference type="NCBI Taxonomy" id="2547961"/>
    <lineage>
        <taxon>Bacteria</taxon>
        <taxon>Pseudomonadati</taxon>
        <taxon>Pseudomonadota</taxon>
        <taxon>Alphaproteobacteria</taxon>
        <taxon>Hyphomicrobiales</taxon>
        <taxon>Rhizobiaceae</taxon>
        <taxon>Rhizobium/Agrobacterium group</taxon>
        <taxon>Rhizobium</taxon>
    </lineage>
</organism>
<evidence type="ECO:0000313" key="2">
    <source>
        <dbReference type="Proteomes" id="UP000295238"/>
    </source>
</evidence>
<dbReference type="OrthoDB" id="7285062at2"/>
<gene>
    <name evidence="1" type="ORF">E2F50_17560</name>
</gene>
<keyword evidence="1" id="KW-0456">Lyase</keyword>
<sequence length="494" mass="51195">MTTIQLAGSGISIADIAAIARNQVQVAADEHVLARLAQARLVLESVAASGQPIYGMNTGLGGNLKTAVTDEFAAFQLQLIQGRGAAVGEPLPRDVTHAVIAARLAMLAVGGSGISPGVFEALLALLNAGVHPVMRSIGSIGAGDLVLLSAMARVLVGEGEAEYRGEVLAASEALARAGLKPPILQPKDGIALLNASAVSAGEGALVLHDLGRLLGWQRQAAALSFEGMAGNPAIFATAIQTARPTPGQVEEARVLEDAITGSSLYEGNAAIQDPLSLRCIAAIQGALADALDRAERSVELELNSATDNPLVIVEERRVLSTGNFHTPALALAFENLGLALAQAAAASAARFIQLTGVGRNGLPRYLSPIGGPSAGFVPMQKTVAALLASIRHKANPVMLDFLPVSEGVEDHATQSLLTIRKLGQMLTSWRLLIACEMVAAAQAVDLRQGHHCGAGTRTTYEMIRSKVLVLCEDRSLGEDVWALASHLEGAIAPL</sequence>
<dbReference type="Gene3D" id="1.10.275.10">
    <property type="entry name" value="Fumarase/aspartase (N-terminal domain)"/>
    <property type="match status" value="1"/>
</dbReference>